<dbReference type="InterPro" id="IPR055015">
    <property type="entry name" value="GCX_COOH"/>
</dbReference>
<dbReference type="InterPro" id="IPR036852">
    <property type="entry name" value="Peptidase_S8/S53_dom_sf"/>
</dbReference>
<sequence length="634" mass="67531">MEKRFRKLIFCLTLSLVFCFGCAKTKDLVGDGGGTAARSVIAADDYYWYKGNKIPLTKNTKKKYILFEAANEAKVNTALSEKGARIVEKAKNLNLSKATKVADDEKSDTLRFMIVEVSTKLSTTDNKIIYEAPFFITSSGDEIGLSQLFYVRLKSTDGYSKLVELARSNNVEILGNNEYVKERYTLSCSNGSSGNALEMANKFYESGYFASAQPDLMGRFKSASVNDTYFANQWNLNNTGQYGGTSGVDIKYSDARSITQGSSSIVVAVIDDGVEVTHPDLNIYNSGFDTENGSTPNIVRGEHGTACAGITGAIANNNQGIAGVAPNCPIMPISIQYGVIMPDTYTKYASGYYYAANNGASVISNSWAGPEIYNQDLDDAIQYCLTSGRGGLGCVVVFAAGNSNSSVQYPANSNSDIIVVGASSPCGERKSPGSCDGETGWGSCYGSQLDVVAPGVLIPTTDLAGTNGYNPSIPIHLWSGGSKISTDYSNQDYTVWFNGTSAATPHVAGVAALILSVNSSLTQKQVAEIIEQTAQKTGSYTYTTTVGRPNGTWHEQMGYGLLNAFAAVTGASGCTTVNYINQTVNTNTNVAGCIINAQNVTVNSGAKLTFNALDYILISPGFEVKSGAEFRAGF</sequence>
<dbReference type="PROSITE" id="PS00138">
    <property type="entry name" value="SUBTILASE_SER"/>
    <property type="match status" value="1"/>
</dbReference>
<keyword evidence="2 4" id="KW-0378">Hydrolase</keyword>
<keyword evidence="3 4" id="KW-0720">Serine protease</keyword>
<keyword evidence="1 4" id="KW-0645">Protease</keyword>
<evidence type="ECO:0000256" key="3">
    <source>
        <dbReference type="ARBA" id="ARBA00022825"/>
    </source>
</evidence>
<evidence type="ECO:0000259" key="7">
    <source>
        <dbReference type="Pfam" id="PF00082"/>
    </source>
</evidence>
<feature type="active site" description="Charge relay system" evidence="4">
    <location>
        <position position="303"/>
    </location>
</feature>
<dbReference type="EMBL" id="CP139960">
    <property type="protein sequence ID" value="WQD37342.1"/>
    <property type="molecule type" value="Genomic_DNA"/>
</dbReference>
<accession>A0ABZ0W292</accession>
<proteinExistence type="inferred from homology"/>
<keyword evidence="6" id="KW-0732">Signal</keyword>
<evidence type="ECO:0000256" key="4">
    <source>
        <dbReference type="PROSITE-ProRule" id="PRU01240"/>
    </source>
</evidence>
<evidence type="ECO:0000313" key="9">
    <source>
        <dbReference type="Proteomes" id="UP001325680"/>
    </source>
</evidence>
<gene>
    <name evidence="8" type="ORF">U0035_16870</name>
</gene>
<evidence type="ECO:0000313" key="8">
    <source>
        <dbReference type="EMBL" id="WQD37342.1"/>
    </source>
</evidence>
<dbReference type="InterPro" id="IPR023828">
    <property type="entry name" value="Peptidase_S8_Ser-AS"/>
</dbReference>
<dbReference type="InterPro" id="IPR023827">
    <property type="entry name" value="Peptidase_S8_Asp-AS"/>
</dbReference>
<dbReference type="Proteomes" id="UP001325680">
    <property type="component" value="Chromosome"/>
</dbReference>
<dbReference type="PRINTS" id="PR00723">
    <property type="entry name" value="SUBTILISIN"/>
</dbReference>
<dbReference type="NCBIfam" id="NF045639">
    <property type="entry name" value="GCX_COOH"/>
    <property type="match status" value="1"/>
</dbReference>
<evidence type="ECO:0000256" key="5">
    <source>
        <dbReference type="RuleBase" id="RU003355"/>
    </source>
</evidence>
<dbReference type="PANTHER" id="PTHR42884:SF14">
    <property type="entry name" value="NEUROENDOCRINE CONVERTASE 1"/>
    <property type="match status" value="1"/>
</dbReference>
<feature type="domain" description="Peptidase S8/S53" evidence="7">
    <location>
        <begin position="263"/>
        <end position="560"/>
    </location>
</feature>
<feature type="active site" description="Charge relay system" evidence="4">
    <location>
        <position position="501"/>
    </location>
</feature>
<feature type="active site" description="Charge relay system" evidence="4">
    <location>
        <position position="271"/>
    </location>
</feature>
<dbReference type="SUPFAM" id="SSF52743">
    <property type="entry name" value="Subtilisin-like"/>
    <property type="match status" value="1"/>
</dbReference>
<dbReference type="Gene3D" id="3.40.50.200">
    <property type="entry name" value="Peptidase S8/S53 domain"/>
    <property type="match status" value="1"/>
</dbReference>
<protein>
    <submittedName>
        <fullName evidence="8">S8 family serine peptidase</fullName>
    </submittedName>
</protein>
<feature type="signal peptide" evidence="6">
    <location>
        <begin position="1"/>
        <end position="23"/>
    </location>
</feature>
<dbReference type="PROSITE" id="PS51892">
    <property type="entry name" value="SUBTILASE"/>
    <property type="match status" value="1"/>
</dbReference>
<dbReference type="InterPro" id="IPR015500">
    <property type="entry name" value="Peptidase_S8_subtilisin-rel"/>
</dbReference>
<dbReference type="RefSeq" id="WP_114792372.1">
    <property type="nucleotide sequence ID" value="NZ_CP139960.1"/>
</dbReference>
<dbReference type="InterPro" id="IPR000209">
    <property type="entry name" value="Peptidase_S8/S53_dom"/>
</dbReference>
<name>A0ABZ0W292_9BACT</name>
<evidence type="ECO:0000256" key="6">
    <source>
        <dbReference type="SAM" id="SignalP"/>
    </source>
</evidence>
<evidence type="ECO:0000256" key="1">
    <source>
        <dbReference type="ARBA" id="ARBA00022670"/>
    </source>
</evidence>
<evidence type="ECO:0000256" key="2">
    <source>
        <dbReference type="ARBA" id="ARBA00022801"/>
    </source>
</evidence>
<feature type="chain" id="PRO_5047431643" evidence="6">
    <location>
        <begin position="24"/>
        <end position="634"/>
    </location>
</feature>
<reference evidence="8 9" key="1">
    <citation type="submission" date="2023-12" db="EMBL/GenBank/DDBJ databases">
        <title>Genome sequencing and assembly of bacterial species from a model synthetic community.</title>
        <authorList>
            <person name="Hogle S.L."/>
        </authorList>
    </citation>
    <scope>NUCLEOTIDE SEQUENCE [LARGE SCALE GENOMIC DNA]</scope>
    <source>
        <strain evidence="8 9">HAMBI_3031</strain>
    </source>
</reference>
<dbReference type="PROSITE" id="PS00136">
    <property type="entry name" value="SUBTILASE_ASP"/>
    <property type="match status" value="1"/>
</dbReference>
<comment type="similarity">
    <text evidence="4 5">Belongs to the peptidase S8 family.</text>
</comment>
<dbReference type="Pfam" id="PF00082">
    <property type="entry name" value="Peptidase_S8"/>
    <property type="match status" value="1"/>
</dbReference>
<keyword evidence="9" id="KW-1185">Reference proteome</keyword>
<organism evidence="8 9">
    <name type="scientific">Niabella yanshanensis</name>
    <dbReference type="NCBI Taxonomy" id="577386"/>
    <lineage>
        <taxon>Bacteria</taxon>
        <taxon>Pseudomonadati</taxon>
        <taxon>Bacteroidota</taxon>
        <taxon>Chitinophagia</taxon>
        <taxon>Chitinophagales</taxon>
        <taxon>Chitinophagaceae</taxon>
        <taxon>Niabella</taxon>
    </lineage>
</organism>
<dbReference type="PANTHER" id="PTHR42884">
    <property type="entry name" value="PROPROTEIN CONVERTASE SUBTILISIN/KEXIN-RELATED"/>
    <property type="match status" value="1"/>
</dbReference>